<dbReference type="GeneID" id="98566982"/>
<evidence type="ECO:0000313" key="2">
    <source>
        <dbReference type="EMBL" id="RST97949.1"/>
    </source>
</evidence>
<dbReference type="PROSITE" id="PS51257">
    <property type="entry name" value="PROKAR_LIPOPROTEIN"/>
    <property type="match status" value="1"/>
</dbReference>
<protein>
    <recommendedName>
        <fullName evidence="4">Lipoprotein</fullName>
    </recommendedName>
</protein>
<evidence type="ECO:0000313" key="3">
    <source>
        <dbReference type="Proteomes" id="UP000287239"/>
    </source>
</evidence>
<dbReference type="Proteomes" id="UP000287239">
    <property type="component" value="Unassembled WGS sequence"/>
</dbReference>
<dbReference type="RefSeq" id="WP_126778075.1">
    <property type="nucleotide sequence ID" value="NZ_CAUQJP010000081.1"/>
</dbReference>
<sequence>MSKKLLVISLLMLLSGCAKQVPEVVKPDLKLEPQVTLEAEKAGLLDGQWFLTKGDNRIELQINSQGKQVVIKEELRDVFTGVQGEVILLKELREIENNPGDVLKKASVSSEVQGVYVSLTASHEEKEGQLKELLTQLINQQTNQALKKSELSSKIVSNGQQVACYIDEPQLLEKINQELAKNQQLTESFVIYPEAPNQLTETWATDNQIQRFYTYERENKTK</sequence>
<name>A0A429ZVY0_9ENTE</name>
<dbReference type="AlphaFoldDB" id="A0A429ZVY0"/>
<feature type="signal peptide" evidence="1">
    <location>
        <begin position="1"/>
        <end position="20"/>
    </location>
</feature>
<comment type="caution">
    <text evidence="2">The sequence shown here is derived from an EMBL/GenBank/DDBJ whole genome shotgun (WGS) entry which is preliminary data.</text>
</comment>
<keyword evidence="1" id="KW-0732">Signal</keyword>
<feature type="chain" id="PRO_5019232571" description="Lipoprotein" evidence="1">
    <location>
        <begin position="21"/>
        <end position="222"/>
    </location>
</feature>
<evidence type="ECO:0008006" key="4">
    <source>
        <dbReference type="Google" id="ProtNLM"/>
    </source>
</evidence>
<keyword evidence="3" id="KW-1185">Reference proteome</keyword>
<reference evidence="2 3" key="1">
    <citation type="submission" date="2017-05" db="EMBL/GenBank/DDBJ databases">
        <title>Vagococcus spp. assemblies.</title>
        <authorList>
            <person name="Gulvik C.A."/>
        </authorList>
    </citation>
    <scope>NUCLEOTIDE SEQUENCE [LARGE SCALE GENOMIC DNA]</scope>
    <source>
        <strain evidence="2 3">NCFB 2777</strain>
    </source>
</reference>
<evidence type="ECO:0000256" key="1">
    <source>
        <dbReference type="SAM" id="SignalP"/>
    </source>
</evidence>
<organism evidence="2 3">
    <name type="scientific">Vagococcus salmoninarum</name>
    <dbReference type="NCBI Taxonomy" id="2739"/>
    <lineage>
        <taxon>Bacteria</taxon>
        <taxon>Bacillati</taxon>
        <taxon>Bacillota</taxon>
        <taxon>Bacilli</taxon>
        <taxon>Lactobacillales</taxon>
        <taxon>Enterococcaceae</taxon>
        <taxon>Vagococcus</taxon>
    </lineage>
</organism>
<accession>A0A429ZVY0</accession>
<dbReference type="EMBL" id="NGJU01000001">
    <property type="protein sequence ID" value="RST97949.1"/>
    <property type="molecule type" value="Genomic_DNA"/>
</dbReference>
<gene>
    <name evidence="2" type="ORF">CBF35_01255</name>
</gene>
<proteinExistence type="predicted"/>